<reference evidence="2 3" key="1">
    <citation type="submission" date="2019-02" db="EMBL/GenBank/DDBJ databases">
        <title>Deep-cultivation of Planctomycetes and their phenomic and genomic characterization uncovers novel biology.</title>
        <authorList>
            <person name="Wiegand S."/>
            <person name="Jogler M."/>
            <person name="Boedeker C."/>
            <person name="Pinto D."/>
            <person name="Vollmers J."/>
            <person name="Rivas-Marin E."/>
            <person name="Kohn T."/>
            <person name="Peeters S.H."/>
            <person name="Heuer A."/>
            <person name="Rast P."/>
            <person name="Oberbeckmann S."/>
            <person name="Bunk B."/>
            <person name="Jeske O."/>
            <person name="Meyerdierks A."/>
            <person name="Storesund J.E."/>
            <person name="Kallscheuer N."/>
            <person name="Luecker S."/>
            <person name="Lage O.M."/>
            <person name="Pohl T."/>
            <person name="Merkel B.J."/>
            <person name="Hornburger P."/>
            <person name="Mueller R.-W."/>
            <person name="Bruemmer F."/>
            <person name="Labrenz M."/>
            <person name="Spormann A.M."/>
            <person name="Op den Camp H."/>
            <person name="Overmann J."/>
            <person name="Amann R."/>
            <person name="Jetten M.S.M."/>
            <person name="Mascher T."/>
            <person name="Medema M.H."/>
            <person name="Devos D.P."/>
            <person name="Kaster A.-K."/>
            <person name="Ovreas L."/>
            <person name="Rohde M."/>
            <person name="Galperin M.Y."/>
            <person name="Jogler C."/>
        </authorList>
    </citation>
    <scope>NUCLEOTIDE SEQUENCE [LARGE SCALE GENOMIC DNA]</scope>
    <source>
        <strain evidence="2 3">Q31a</strain>
    </source>
</reference>
<protein>
    <submittedName>
        <fullName evidence="2">Uncharacterized protein</fullName>
    </submittedName>
</protein>
<gene>
    <name evidence="2" type="ORF">Q31a_11080</name>
</gene>
<name>A0A518G2H9_9BACT</name>
<feature type="compositionally biased region" description="Polar residues" evidence="1">
    <location>
        <begin position="73"/>
        <end position="88"/>
    </location>
</feature>
<dbReference type="RefSeq" id="WP_145074946.1">
    <property type="nucleotide sequence ID" value="NZ_CP036298.1"/>
</dbReference>
<evidence type="ECO:0000313" key="3">
    <source>
        <dbReference type="Proteomes" id="UP000318017"/>
    </source>
</evidence>
<organism evidence="2 3">
    <name type="scientific">Aureliella helgolandensis</name>
    <dbReference type="NCBI Taxonomy" id="2527968"/>
    <lineage>
        <taxon>Bacteria</taxon>
        <taxon>Pseudomonadati</taxon>
        <taxon>Planctomycetota</taxon>
        <taxon>Planctomycetia</taxon>
        <taxon>Pirellulales</taxon>
        <taxon>Pirellulaceae</taxon>
        <taxon>Aureliella</taxon>
    </lineage>
</organism>
<proteinExistence type="predicted"/>
<sequence length="88" mass="9825">MPTKLMPQTGFTNLMRRLHNNPQLYQSHSRAVSQLQVPPRLLNHSSPWSRKQPVAAARSNRGAGPHSLGPGASFTQSRRQRSQGENLD</sequence>
<dbReference type="KEGG" id="ahel:Q31a_11080"/>
<keyword evidence="3" id="KW-1185">Reference proteome</keyword>
<accession>A0A518G2H9</accession>
<dbReference type="Proteomes" id="UP000318017">
    <property type="component" value="Chromosome"/>
</dbReference>
<dbReference type="EMBL" id="CP036298">
    <property type="protein sequence ID" value="QDV22817.1"/>
    <property type="molecule type" value="Genomic_DNA"/>
</dbReference>
<dbReference type="AlphaFoldDB" id="A0A518G2H9"/>
<feature type="region of interest" description="Disordered" evidence="1">
    <location>
        <begin position="41"/>
        <end position="88"/>
    </location>
</feature>
<evidence type="ECO:0000313" key="2">
    <source>
        <dbReference type="EMBL" id="QDV22817.1"/>
    </source>
</evidence>
<evidence type="ECO:0000256" key="1">
    <source>
        <dbReference type="SAM" id="MobiDB-lite"/>
    </source>
</evidence>